<dbReference type="GO" id="GO:0005525">
    <property type="term" value="F:GTP binding"/>
    <property type="evidence" value="ECO:0007669"/>
    <property type="project" value="InterPro"/>
</dbReference>
<organism evidence="2">
    <name type="scientific">Trepomonas sp. PC1</name>
    <dbReference type="NCBI Taxonomy" id="1076344"/>
    <lineage>
        <taxon>Eukaryota</taxon>
        <taxon>Metamonada</taxon>
        <taxon>Diplomonadida</taxon>
        <taxon>Hexamitidae</taxon>
        <taxon>Hexamitinae</taxon>
        <taxon>Trepomonas</taxon>
    </lineage>
</organism>
<evidence type="ECO:0000313" key="2">
    <source>
        <dbReference type="EMBL" id="JAP92387.1"/>
    </source>
</evidence>
<dbReference type="PANTHER" id="PTHR47978">
    <property type="match status" value="1"/>
</dbReference>
<keyword evidence="1" id="KW-0547">Nucleotide-binding</keyword>
<name>A0A146K6Y3_9EUKA</name>
<dbReference type="InterPro" id="IPR005225">
    <property type="entry name" value="Small_GTP-bd"/>
</dbReference>
<feature type="non-terminal residue" evidence="2">
    <location>
        <position position="172"/>
    </location>
</feature>
<dbReference type="FunFam" id="3.40.50.300:FF:001447">
    <property type="entry name" value="Ras-related protein Rab-1B"/>
    <property type="match status" value="1"/>
</dbReference>
<dbReference type="Pfam" id="PF00071">
    <property type="entry name" value="Ras"/>
    <property type="match status" value="1"/>
</dbReference>
<dbReference type="GO" id="GO:0003924">
    <property type="term" value="F:GTPase activity"/>
    <property type="evidence" value="ECO:0007669"/>
    <property type="project" value="InterPro"/>
</dbReference>
<dbReference type="NCBIfam" id="TIGR00231">
    <property type="entry name" value="small_GTP"/>
    <property type="match status" value="1"/>
</dbReference>
<dbReference type="AlphaFoldDB" id="A0A146K6Y3"/>
<feature type="non-terminal residue" evidence="2">
    <location>
        <position position="1"/>
    </location>
</feature>
<accession>A0A146K6Y3</accession>
<dbReference type="CDD" id="cd00154">
    <property type="entry name" value="Rab"/>
    <property type="match status" value="1"/>
</dbReference>
<dbReference type="PRINTS" id="PR00449">
    <property type="entry name" value="RASTRNSFRMNG"/>
</dbReference>
<evidence type="ECO:0000256" key="1">
    <source>
        <dbReference type="ARBA" id="ARBA00022741"/>
    </source>
</evidence>
<dbReference type="InterPro" id="IPR027417">
    <property type="entry name" value="P-loop_NTPase"/>
</dbReference>
<dbReference type="SUPFAM" id="SSF52540">
    <property type="entry name" value="P-loop containing nucleoside triphosphate hydrolases"/>
    <property type="match status" value="1"/>
</dbReference>
<dbReference type="Gene3D" id="3.40.50.300">
    <property type="entry name" value="P-loop containing nucleotide triphosphate hydrolases"/>
    <property type="match status" value="1"/>
</dbReference>
<dbReference type="PROSITE" id="PS51419">
    <property type="entry name" value="RAB"/>
    <property type="match status" value="1"/>
</dbReference>
<gene>
    <name evidence="2" type="ORF">TPC1_15691</name>
</gene>
<proteinExistence type="predicted"/>
<reference evidence="2" key="1">
    <citation type="submission" date="2015-07" db="EMBL/GenBank/DDBJ databases">
        <title>Adaptation to a free-living lifestyle via gene acquisitions in the diplomonad Trepomonas sp. PC1.</title>
        <authorList>
            <person name="Xu F."/>
            <person name="Jerlstrom-Hultqvist J."/>
            <person name="Kolisko M."/>
            <person name="Simpson A.G.B."/>
            <person name="Roger A.J."/>
            <person name="Svard S.G."/>
            <person name="Andersson J.O."/>
        </authorList>
    </citation>
    <scope>NUCLEOTIDE SEQUENCE</scope>
    <source>
        <strain evidence="2">PC1</strain>
    </source>
</reference>
<dbReference type="EMBL" id="GDID01004219">
    <property type="protein sequence ID" value="JAP92387.1"/>
    <property type="molecule type" value="Transcribed_RNA"/>
</dbReference>
<sequence length="172" mass="19965">LNIAIIGDCGVGKTTFALRYIQQQYVEDTTATIRCSFYKKIVDHSQGQIQVQIWDTAGQEQYRSLAPQFYRKSDFVVVMFDLTEKQGYENCKKWLRDVQNEENQLPIYVIGSKFDCTRGDVNMIEQFEIPNGVNKVMLTSSRTGYNVNELFEIIIEQYLNMPQTQKAITYVD</sequence>
<protein>
    <submittedName>
        <fullName evidence="2">Rab-like protein</fullName>
    </submittedName>
</protein>
<dbReference type="PROSITE" id="PS51421">
    <property type="entry name" value="RAS"/>
    <property type="match status" value="1"/>
</dbReference>
<dbReference type="SMART" id="SM00174">
    <property type="entry name" value="RHO"/>
    <property type="match status" value="1"/>
</dbReference>
<dbReference type="SMART" id="SM00175">
    <property type="entry name" value="RAB"/>
    <property type="match status" value="1"/>
</dbReference>
<dbReference type="SMART" id="SM00176">
    <property type="entry name" value="RAN"/>
    <property type="match status" value="1"/>
</dbReference>
<dbReference type="SMART" id="SM00173">
    <property type="entry name" value="RAS"/>
    <property type="match status" value="1"/>
</dbReference>
<dbReference type="InterPro" id="IPR001806">
    <property type="entry name" value="Small_GTPase"/>
</dbReference>